<protein>
    <recommendedName>
        <fullName evidence="2">Methyltransferase type 11 domain-containing protein</fullName>
    </recommendedName>
</protein>
<dbReference type="EMBL" id="LAZR01012604">
    <property type="protein sequence ID" value="KKM25959.1"/>
    <property type="molecule type" value="Genomic_DNA"/>
</dbReference>
<sequence>MAKTRKKTLTADEWREQLEPFDSWNRRLILATFGLLGIPSTYLDVGSGTGAMTAIARSIGIDALGVDVIARDPDKYYDLNAPMNLDRQ</sequence>
<name>A0A0F9J0K7_9ZZZZ</name>
<dbReference type="AlphaFoldDB" id="A0A0F9J0K7"/>
<comment type="caution">
    <text evidence="1">The sequence shown here is derived from an EMBL/GenBank/DDBJ whole genome shotgun (WGS) entry which is preliminary data.</text>
</comment>
<reference evidence="1" key="1">
    <citation type="journal article" date="2015" name="Nature">
        <title>Complex archaea that bridge the gap between prokaryotes and eukaryotes.</title>
        <authorList>
            <person name="Spang A."/>
            <person name="Saw J.H."/>
            <person name="Jorgensen S.L."/>
            <person name="Zaremba-Niedzwiedzka K."/>
            <person name="Martijn J."/>
            <person name="Lind A.E."/>
            <person name="van Eijk R."/>
            <person name="Schleper C."/>
            <person name="Guy L."/>
            <person name="Ettema T.J."/>
        </authorList>
    </citation>
    <scope>NUCLEOTIDE SEQUENCE</scope>
</reference>
<feature type="non-terminal residue" evidence="1">
    <location>
        <position position="88"/>
    </location>
</feature>
<dbReference type="InterPro" id="IPR029063">
    <property type="entry name" value="SAM-dependent_MTases_sf"/>
</dbReference>
<evidence type="ECO:0000313" key="1">
    <source>
        <dbReference type="EMBL" id="KKM25959.1"/>
    </source>
</evidence>
<dbReference type="SUPFAM" id="SSF53335">
    <property type="entry name" value="S-adenosyl-L-methionine-dependent methyltransferases"/>
    <property type="match status" value="1"/>
</dbReference>
<organism evidence="1">
    <name type="scientific">marine sediment metagenome</name>
    <dbReference type="NCBI Taxonomy" id="412755"/>
    <lineage>
        <taxon>unclassified sequences</taxon>
        <taxon>metagenomes</taxon>
        <taxon>ecological metagenomes</taxon>
    </lineage>
</organism>
<evidence type="ECO:0008006" key="2">
    <source>
        <dbReference type="Google" id="ProtNLM"/>
    </source>
</evidence>
<accession>A0A0F9J0K7</accession>
<dbReference type="Gene3D" id="3.40.50.150">
    <property type="entry name" value="Vaccinia Virus protein VP39"/>
    <property type="match status" value="1"/>
</dbReference>
<gene>
    <name evidence="1" type="ORF">LCGC14_1589690</name>
</gene>
<proteinExistence type="predicted"/>